<keyword evidence="2" id="KW-1185">Reference proteome</keyword>
<accession>A0ABS3R2D6</accession>
<reference evidence="1 2" key="1">
    <citation type="submission" date="2021-03" db="EMBL/GenBank/DDBJ databases">
        <authorList>
            <person name="Kanchanasin P."/>
            <person name="Saeng-In P."/>
            <person name="Phongsopitanun W."/>
            <person name="Yuki M."/>
            <person name="Kudo T."/>
            <person name="Ohkuma M."/>
            <person name="Tanasupawat S."/>
        </authorList>
    </citation>
    <scope>NUCLEOTIDE SEQUENCE [LARGE SCALE GENOMIC DNA]</scope>
    <source>
        <strain evidence="1 2">L46</strain>
    </source>
</reference>
<comment type="caution">
    <text evidence="1">The sequence shown here is derived from an EMBL/GenBank/DDBJ whole genome shotgun (WGS) entry which is preliminary data.</text>
</comment>
<dbReference type="RefSeq" id="WP_208268246.1">
    <property type="nucleotide sequence ID" value="NZ_BAAAGM010000010.1"/>
</dbReference>
<dbReference type="Proteomes" id="UP000666915">
    <property type="component" value="Unassembled WGS sequence"/>
</dbReference>
<sequence length="141" mass="15631">MSNVIDLTTGQRQQSDGTPIPIMLGGGLLRCSRCERTFTAETYHCITDLVETADGLLRCNDVCRRCAYADPVLSNWQNLCDLMDSIDRTMQDAADRDARGLLYQLITNATGHLAVWRWPNEEPPASVARRGAALDDDQADT</sequence>
<gene>
    <name evidence="1" type="ORF">J4557_19985</name>
</gene>
<dbReference type="EMBL" id="JAGEOK010000012">
    <property type="protein sequence ID" value="MBO2439808.1"/>
    <property type="molecule type" value="Genomic_DNA"/>
</dbReference>
<name>A0ABS3R2D6_9ACTN</name>
<evidence type="ECO:0000313" key="1">
    <source>
        <dbReference type="EMBL" id="MBO2439808.1"/>
    </source>
</evidence>
<proteinExistence type="predicted"/>
<evidence type="ECO:0000313" key="2">
    <source>
        <dbReference type="Proteomes" id="UP000666915"/>
    </source>
</evidence>
<organism evidence="1 2">
    <name type="scientific">Actinomadura nitritigenes</name>
    <dbReference type="NCBI Taxonomy" id="134602"/>
    <lineage>
        <taxon>Bacteria</taxon>
        <taxon>Bacillati</taxon>
        <taxon>Actinomycetota</taxon>
        <taxon>Actinomycetes</taxon>
        <taxon>Streptosporangiales</taxon>
        <taxon>Thermomonosporaceae</taxon>
        <taxon>Actinomadura</taxon>
    </lineage>
</organism>
<protein>
    <submittedName>
        <fullName evidence="1">Uncharacterized protein</fullName>
    </submittedName>
</protein>